<dbReference type="OrthoDB" id="824310at2"/>
<dbReference type="Proteomes" id="UP000248536">
    <property type="component" value="Chromosome"/>
</dbReference>
<dbReference type="AlphaFoldDB" id="A0A2Z4LRN6"/>
<sequence length="243" mass="27204">MNVKPLAIGLLTIGLMSCNSTPKEKKKSEKNTYPDIKIVGAMKNVMWKGELGSSIDLDTISNKNGLYGLGPVSYLIGELLINNGKSYVSKVASDSTMTVERTFKTSAPFFVYGNVTEWNEIELPSEIKTIKDLEKYIDNKTSNYKRPFAFKLIGKVSSAIIHIQNLPEGTKVSSPDKAHQGQTNYNVANEDAEIIGFFSTEHKGVFTHHDSFLHMHLITKDESKMGHLDKLEIEEMKLYLPKN</sequence>
<evidence type="ECO:0000313" key="2">
    <source>
        <dbReference type="Proteomes" id="UP000248536"/>
    </source>
</evidence>
<gene>
    <name evidence="1" type="primary">alsD</name>
    <name evidence="1" type="ORF">HME9304_01234</name>
</gene>
<dbReference type="SUPFAM" id="SSF117856">
    <property type="entry name" value="AF0104/ALDC/Ptd012-like"/>
    <property type="match status" value="1"/>
</dbReference>
<dbReference type="KEGG" id="spon:HME9304_01234"/>
<dbReference type="Gene3D" id="3.30.1330.80">
    <property type="entry name" value="Hypothetical protein, similar to alpha- acetolactate decarboxylase, domain 2"/>
    <property type="match status" value="1"/>
</dbReference>
<dbReference type="EC" id="4.1.1.5" evidence="1"/>
<name>A0A2Z4LRN6_9FLAO</name>
<dbReference type="EMBL" id="CP030104">
    <property type="protein sequence ID" value="AWX44234.1"/>
    <property type="molecule type" value="Genomic_DNA"/>
</dbReference>
<dbReference type="UniPathway" id="UPA00626">
    <property type="reaction ID" value="UER00678"/>
</dbReference>
<organism evidence="1 2">
    <name type="scientific">Flagellimonas maritima</name>
    <dbReference type="NCBI Taxonomy" id="1383885"/>
    <lineage>
        <taxon>Bacteria</taxon>
        <taxon>Pseudomonadati</taxon>
        <taxon>Bacteroidota</taxon>
        <taxon>Flavobacteriia</taxon>
        <taxon>Flavobacteriales</taxon>
        <taxon>Flavobacteriaceae</taxon>
        <taxon>Flagellimonas</taxon>
    </lineage>
</organism>
<accession>A0A2Z4LRN6</accession>
<dbReference type="RefSeq" id="WP_112377724.1">
    <property type="nucleotide sequence ID" value="NZ_CP030104.1"/>
</dbReference>
<dbReference type="Pfam" id="PF03306">
    <property type="entry name" value="AAL_decarboxy"/>
    <property type="match status" value="1"/>
</dbReference>
<reference evidence="1 2" key="1">
    <citation type="submission" date="2018-06" db="EMBL/GenBank/DDBJ databases">
        <title>Spongiibacterium sp. HME9304 Genome sequencing and assembly.</title>
        <authorList>
            <person name="Kang H."/>
            <person name="Kim H."/>
            <person name="Joh K."/>
        </authorList>
    </citation>
    <scope>NUCLEOTIDE SEQUENCE [LARGE SCALE GENOMIC DNA]</scope>
    <source>
        <strain evidence="1 2">HME9304</strain>
    </source>
</reference>
<keyword evidence="1" id="KW-0456">Lyase</keyword>
<keyword evidence="2" id="KW-1185">Reference proteome</keyword>
<dbReference type="PROSITE" id="PS51257">
    <property type="entry name" value="PROKAR_LIPOPROTEIN"/>
    <property type="match status" value="1"/>
</dbReference>
<dbReference type="GO" id="GO:0047605">
    <property type="term" value="F:acetolactate decarboxylase activity"/>
    <property type="evidence" value="ECO:0007669"/>
    <property type="project" value="UniProtKB-EC"/>
</dbReference>
<proteinExistence type="predicted"/>
<dbReference type="InterPro" id="IPR005128">
    <property type="entry name" value="Acetolactate_a_deCO2ase"/>
</dbReference>
<dbReference type="GO" id="GO:0045151">
    <property type="term" value="P:acetoin biosynthetic process"/>
    <property type="evidence" value="ECO:0007669"/>
    <property type="project" value="InterPro"/>
</dbReference>
<protein>
    <submittedName>
        <fullName evidence="1">Acetolactate decarboxylase</fullName>
        <ecNumber evidence="1">4.1.1.5</ecNumber>
    </submittedName>
</protein>
<evidence type="ECO:0000313" key="1">
    <source>
        <dbReference type="EMBL" id="AWX44234.1"/>
    </source>
</evidence>